<dbReference type="EMBL" id="CM034401">
    <property type="protein sequence ID" value="KAJ0175497.1"/>
    <property type="molecule type" value="Genomic_DNA"/>
</dbReference>
<gene>
    <name evidence="1" type="ORF">K1T71_008656</name>
</gene>
<reference evidence="1 2" key="1">
    <citation type="journal article" date="2021" name="Front. Genet.">
        <title>Chromosome-Level Genome Assembly Reveals Significant Gene Expansion in the Toll and IMD Signaling Pathways of Dendrolimus kikuchii.</title>
        <authorList>
            <person name="Zhou J."/>
            <person name="Wu P."/>
            <person name="Xiong Z."/>
            <person name="Liu N."/>
            <person name="Zhao N."/>
            <person name="Ji M."/>
            <person name="Qiu Y."/>
            <person name="Yang B."/>
        </authorList>
    </citation>
    <scope>NUCLEOTIDE SEQUENCE [LARGE SCALE GENOMIC DNA]</scope>
    <source>
        <strain evidence="1">Ann1</strain>
    </source>
</reference>
<sequence>MLIKRFCYIDESPLANPPTQSPDDIECEYFFCQSTERDKTTGRYVVSLPFRDDVCALGDTYATARKRFFGLERKLESTPSFRAAYDAVIREYLEKGYLSPSPPAIIEDPYPVYIIPHHGVVREDKSSTKLRMVLDGSHKSSSGLSLNDLLHNGPNLQGDLFTIILNFRLFETALSADCKQMFLQIVMNKNDRRFQRVFYRFRPTDELTIFEFNTVCFGLKSSPYHALRVIKQLIDDEGDSFPLAKEIASRYIYMDDIVFSARSENQALLAANQLIELFKRARFDLVKWTSNSDFVMHNLPNSYKATEPVELDKSSHEKILGLYWSKLDDCFVFKVAVPDNKCTKRIILATVARLWDIMGFIAPVILHAKLILKKLWMSKIDWDDCPPHHILESWTKFRNELSFLNEFKIPRHLGIFENCEVRLVGFSDASELAYGAVVYAHVTHDSQIHTQLICAKSKVAPMKPMQTAHLMEAGYHRLSTL</sequence>
<evidence type="ECO:0000313" key="1">
    <source>
        <dbReference type="EMBL" id="KAJ0175497.1"/>
    </source>
</evidence>
<accession>A0ACC1CW51</accession>
<keyword evidence="2" id="KW-1185">Reference proteome</keyword>
<name>A0ACC1CW51_9NEOP</name>
<dbReference type="Proteomes" id="UP000824533">
    <property type="component" value="Linkage Group LG15"/>
</dbReference>
<evidence type="ECO:0000313" key="2">
    <source>
        <dbReference type="Proteomes" id="UP000824533"/>
    </source>
</evidence>
<organism evidence="1 2">
    <name type="scientific">Dendrolimus kikuchii</name>
    <dbReference type="NCBI Taxonomy" id="765133"/>
    <lineage>
        <taxon>Eukaryota</taxon>
        <taxon>Metazoa</taxon>
        <taxon>Ecdysozoa</taxon>
        <taxon>Arthropoda</taxon>
        <taxon>Hexapoda</taxon>
        <taxon>Insecta</taxon>
        <taxon>Pterygota</taxon>
        <taxon>Neoptera</taxon>
        <taxon>Endopterygota</taxon>
        <taxon>Lepidoptera</taxon>
        <taxon>Glossata</taxon>
        <taxon>Ditrysia</taxon>
        <taxon>Bombycoidea</taxon>
        <taxon>Lasiocampidae</taxon>
        <taxon>Dendrolimus</taxon>
    </lineage>
</organism>
<protein>
    <submittedName>
        <fullName evidence="1">Uncharacterized protein</fullName>
    </submittedName>
</protein>
<comment type="caution">
    <text evidence="1">The sequence shown here is derived from an EMBL/GenBank/DDBJ whole genome shotgun (WGS) entry which is preliminary data.</text>
</comment>
<proteinExistence type="predicted"/>